<dbReference type="Pfam" id="PF01938">
    <property type="entry name" value="TRAM"/>
    <property type="match status" value="1"/>
</dbReference>
<dbReference type="Gene3D" id="2.40.50.140">
    <property type="entry name" value="Nucleic acid-binding proteins"/>
    <property type="match status" value="1"/>
</dbReference>
<dbReference type="InterPro" id="IPR002792">
    <property type="entry name" value="TRAM_dom"/>
</dbReference>
<keyword evidence="3 4" id="KW-0949">S-adenosyl-L-methionine</keyword>
<keyword evidence="8" id="KW-1185">Reference proteome</keyword>
<dbReference type="CDD" id="cd02440">
    <property type="entry name" value="AdoMet_MTases"/>
    <property type="match status" value="1"/>
</dbReference>
<dbReference type="SUPFAM" id="SSF50249">
    <property type="entry name" value="Nucleic acid-binding proteins"/>
    <property type="match status" value="1"/>
</dbReference>
<dbReference type="InterPro" id="IPR010280">
    <property type="entry name" value="U5_MeTrfase_fam"/>
</dbReference>
<feature type="binding site" evidence="4">
    <location>
        <position position="334"/>
    </location>
    <ligand>
        <name>S-adenosyl-L-methionine</name>
        <dbReference type="ChEBI" id="CHEBI:59789"/>
    </ligand>
</feature>
<dbReference type="Pfam" id="PF05958">
    <property type="entry name" value="tRNA_U5-meth_tr"/>
    <property type="match status" value="1"/>
</dbReference>
<feature type="active site" description="Nucleophile" evidence="4">
    <location>
        <position position="410"/>
    </location>
</feature>
<evidence type="ECO:0000256" key="4">
    <source>
        <dbReference type="PROSITE-ProRule" id="PRU01024"/>
    </source>
</evidence>
<comment type="caution">
    <text evidence="7">The sequence shown here is derived from an EMBL/GenBank/DDBJ whole genome shotgun (WGS) entry which is preliminary data.</text>
</comment>
<name>A0ABR7F832_9FIRM</name>
<accession>A0ABR7F832</accession>
<dbReference type="Gene3D" id="2.40.50.1070">
    <property type="match status" value="1"/>
</dbReference>
<sequence>MEFKKNDMVTVKIEDMSHDGSGIGKADGYTLFIKDAVIGDEVEAKIMKTKKNYGFARLMNVLVPSPDRTEPKCPKARACGGCQLQFLSYEKQLEFKKNKVEGNLRRIGGFRDFSIEKVMGMENPWRYRNKAQFPFGKDKDGNIVTGFYAGRTHAIIPNRNCYLGVEENEEILNLIIEYMEENHVEPYHEETGKGLVRHALIRYGFTTKEIMVCLIINGDSLPKKDRLIERLVKIPGMTSITANVNKKRSNVILGEKILPLWGQGYITDYIGNVKYQISPLSFYQVNPVQTVKLYETALAYAGLTGNETVWDLYCGIGTISLFLAQKAKQVYGVEIVPAAIEDAEKNAELNGIENAEFYVGKAEEVLPREYKEKGIYADVIVVDPPRKGCDEELLSTMLAMRPERIVYVSCDSSTLARDLKILCSEEYRLERVAVCDMFPASVHVETVVLLERKGQ</sequence>
<dbReference type="PANTHER" id="PTHR11061">
    <property type="entry name" value="RNA M5U METHYLTRANSFERASE"/>
    <property type="match status" value="1"/>
</dbReference>
<evidence type="ECO:0000313" key="8">
    <source>
        <dbReference type="Proteomes" id="UP000654573"/>
    </source>
</evidence>
<dbReference type="RefSeq" id="WP_103732994.1">
    <property type="nucleotide sequence ID" value="NZ_JACOOU010000001.1"/>
</dbReference>
<evidence type="ECO:0000259" key="6">
    <source>
        <dbReference type="PROSITE" id="PS50926"/>
    </source>
</evidence>
<feature type="binding site" evidence="4">
    <location>
        <position position="313"/>
    </location>
    <ligand>
        <name>S-adenosyl-L-methionine</name>
        <dbReference type="ChEBI" id="CHEBI:59789"/>
    </ligand>
</feature>
<dbReference type="GO" id="GO:0032259">
    <property type="term" value="P:methylation"/>
    <property type="evidence" value="ECO:0007669"/>
    <property type="project" value="UniProtKB-KW"/>
</dbReference>
<feature type="active site" evidence="5">
    <location>
        <position position="410"/>
    </location>
</feature>
<dbReference type="PROSITE" id="PS01230">
    <property type="entry name" value="TRMA_1"/>
    <property type="match status" value="1"/>
</dbReference>
<dbReference type="PROSITE" id="PS51687">
    <property type="entry name" value="SAM_MT_RNA_M5U"/>
    <property type="match status" value="1"/>
</dbReference>
<dbReference type="PANTHER" id="PTHR11061:SF30">
    <property type="entry name" value="TRNA (URACIL(54)-C(5))-METHYLTRANSFERASE"/>
    <property type="match status" value="1"/>
</dbReference>
<dbReference type="NCBIfam" id="TIGR00479">
    <property type="entry name" value="rumA"/>
    <property type="match status" value="1"/>
</dbReference>
<proteinExistence type="inferred from homology"/>
<dbReference type="EC" id="2.1.1.190" evidence="7"/>
<dbReference type="Gene3D" id="3.40.50.150">
    <property type="entry name" value="Vaccinia Virus protein VP39"/>
    <property type="match status" value="1"/>
</dbReference>
<keyword evidence="2 4" id="KW-0808">Transferase</keyword>
<dbReference type="SUPFAM" id="SSF53335">
    <property type="entry name" value="S-adenosyl-L-methionine-dependent methyltransferases"/>
    <property type="match status" value="1"/>
</dbReference>
<evidence type="ECO:0000256" key="1">
    <source>
        <dbReference type="ARBA" id="ARBA00022603"/>
    </source>
</evidence>
<dbReference type="GO" id="GO:0008168">
    <property type="term" value="F:methyltransferase activity"/>
    <property type="evidence" value="ECO:0007669"/>
    <property type="project" value="UniProtKB-KW"/>
</dbReference>
<evidence type="ECO:0000313" key="7">
    <source>
        <dbReference type="EMBL" id="MBC5670765.1"/>
    </source>
</evidence>
<reference evidence="7 8" key="1">
    <citation type="submission" date="2020-08" db="EMBL/GenBank/DDBJ databases">
        <title>Genome public.</title>
        <authorList>
            <person name="Liu C."/>
            <person name="Sun Q."/>
        </authorList>
    </citation>
    <scope>NUCLEOTIDE SEQUENCE [LARGE SCALE GENOMIC DNA]</scope>
    <source>
        <strain evidence="7 8">NSJ-34</strain>
    </source>
</reference>
<dbReference type="InterPro" id="IPR029063">
    <property type="entry name" value="SAM-dependent_MTases_sf"/>
</dbReference>
<comment type="similarity">
    <text evidence="4">Belongs to the class I-like SAM-binding methyltransferase superfamily. RNA M5U methyltransferase family.</text>
</comment>
<organism evidence="7 8">
    <name type="scientific">Blautia celeris</name>
    <dbReference type="NCBI Taxonomy" id="2763026"/>
    <lineage>
        <taxon>Bacteria</taxon>
        <taxon>Bacillati</taxon>
        <taxon>Bacillota</taxon>
        <taxon>Clostridia</taxon>
        <taxon>Lachnospirales</taxon>
        <taxon>Lachnospiraceae</taxon>
        <taxon>Blautia</taxon>
    </lineage>
</organism>
<evidence type="ECO:0000256" key="3">
    <source>
        <dbReference type="ARBA" id="ARBA00022691"/>
    </source>
</evidence>
<protein>
    <submittedName>
        <fullName evidence="7">23S rRNA (Uracil(1939)-C(5))-methyltransferase RlmD</fullName>
        <ecNumber evidence="7">2.1.1.190</ecNumber>
    </submittedName>
</protein>
<evidence type="ECO:0000256" key="2">
    <source>
        <dbReference type="ARBA" id="ARBA00022679"/>
    </source>
</evidence>
<feature type="domain" description="TRAM" evidence="6">
    <location>
        <begin position="2"/>
        <end position="60"/>
    </location>
</feature>
<dbReference type="Proteomes" id="UP000654573">
    <property type="component" value="Unassembled WGS sequence"/>
</dbReference>
<dbReference type="PROSITE" id="PS50926">
    <property type="entry name" value="TRAM"/>
    <property type="match status" value="1"/>
</dbReference>
<dbReference type="EMBL" id="JACOOU010000001">
    <property type="protein sequence ID" value="MBC5670765.1"/>
    <property type="molecule type" value="Genomic_DNA"/>
</dbReference>
<feature type="binding site" evidence="4">
    <location>
        <position position="383"/>
    </location>
    <ligand>
        <name>S-adenosyl-L-methionine</name>
        <dbReference type="ChEBI" id="CHEBI:59789"/>
    </ligand>
</feature>
<gene>
    <name evidence="7" type="primary">rlmD</name>
    <name evidence="7" type="ORF">H8S76_00740</name>
</gene>
<dbReference type="InterPro" id="IPR030390">
    <property type="entry name" value="MeTrfase_TrmA_AS"/>
</dbReference>
<keyword evidence="1 4" id="KW-0489">Methyltransferase</keyword>
<dbReference type="InterPro" id="IPR012340">
    <property type="entry name" value="NA-bd_OB-fold"/>
</dbReference>
<evidence type="ECO:0000256" key="5">
    <source>
        <dbReference type="PROSITE-ProRule" id="PRU10015"/>
    </source>
</evidence>
<feature type="binding site" evidence="4">
    <location>
        <position position="284"/>
    </location>
    <ligand>
        <name>S-adenosyl-L-methionine</name>
        <dbReference type="ChEBI" id="CHEBI:59789"/>
    </ligand>
</feature>